<gene>
    <name evidence="1" type="ORF">IAY_03954</name>
</gene>
<dbReference type="EMBL" id="AHCJ01000052">
    <property type="protein sequence ID" value="EOQ59728.1"/>
    <property type="molecule type" value="Genomic_DNA"/>
</dbReference>
<organism evidence="1 2">
    <name type="scientific">Bacillus cereus TIAC219</name>
    <dbReference type="NCBI Taxonomy" id="718222"/>
    <lineage>
        <taxon>Bacteria</taxon>
        <taxon>Bacillati</taxon>
        <taxon>Bacillota</taxon>
        <taxon>Bacilli</taxon>
        <taxon>Bacillales</taxon>
        <taxon>Bacillaceae</taxon>
        <taxon>Bacillus</taxon>
        <taxon>Bacillus cereus group</taxon>
    </lineage>
</organism>
<accession>A0ABC9SUS3</accession>
<evidence type="ECO:0000313" key="1">
    <source>
        <dbReference type="EMBL" id="EOQ59728.1"/>
    </source>
</evidence>
<dbReference type="AlphaFoldDB" id="A0ABC9SUS3"/>
<dbReference type="Proteomes" id="UP000014060">
    <property type="component" value="Unassembled WGS sequence"/>
</dbReference>
<comment type="caution">
    <text evidence="1">The sequence shown here is derived from an EMBL/GenBank/DDBJ whole genome shotgun (WGS) entry which is preliminary data.</text>
</comment>
<protein>
    <recommendedName>
        <fullName evidence="3">Spore coat protein JA</fullName>
    </recommendedName>
</protein>
<evidence type="ECO:0000313" key="2">
    <source>
        <dbReference type="Proteomes" id="UP000014060"/>
    </source>
</evidence>
<proteinExistence type="predicted"/>
<evidence type="ECO:0008006" key="3">
    <source>
        <dbReference type="Google" id="ProtNLM"/>
    </source>
</evidence>
<reference evidence="1 2" key="1">
    <citation type="submission" date="2013-01" db="EMBL/GenBank/DDBJ databases">
        <title>The Genome Sequence of Bacillus cereus TIAC219.</title>
        <authorList>
            <consortium name="The Broad Institute Genome Sequencing Platform"/>
            <consortium name="The Broad Institute Genome Sequencing Center for Infectious Disease"/>
            <person name="Feldgarden M."/>
            <person name="Van der Auwera G.A."/>
            <person name="Mahillon J."/>
            <person name="Duprez V."/>
            <person name="Timmery S."/>
            <person name="Mattelet C."/>
            <person name="Dierick K."/>
            <person name="Sun M."/>
            <person name="Yu Z."/>
            <person name="Zhu L."/>
            <person name="Hu X."/>
            <person name="Shank E.B."/>
            <person name="Swiecicka I."/>
            <person name="Hansen B.M."/>
            <person name="Andrup L."/>
            <person name="Walker B."/>
            <person name="Young S.K."/>
            <person name="Zeng Q."/>
            <person name="Gargeya S."/>
            <person name="Fitzgerald M."/>
            <person name="Haas B."/>
            <person name="Abouelleil A."/>
            <person name="Alvarado L."/>
            <person name="Arachchi H.M."/>
            <person name="Berlin A.M."/>
            <person name="Chapman S.B."/>
            <person name="Dewar J."/>
            <person name="Goldberg J."/>
            <person name="Griggs A."/>
            <person name="Gujja S."/>
            <person name="Hansen M."/>
            <person name="Howarth C."/>
            <person name="Imamovic A."/>
            <person name="Larimer J."/>
            <person name="McCowan C."/>
            <person name="Murphy C."/>
            <person name="Neiman D."/>
            <person name="Pearson M."/>
            <person name="Priest M."/>
            <person name="Roberts A."/>
            <person name="Saif S."/>
            <person name="Shea T."/>
            <person name="Sisk P."/>
            <person name="Sykes S."/>
            <person name="Wortman J."/>
            <person name="Nusbaum C."/>
            <person name="Birren B."/>
        </authorList>
    </citation>
    <scope>NUCLEOTIDE SEQUENCE [LARGE SCALE GENOMIC DNA]</scope>
    <source>
        <strain evidence="1 2">TIAC219</strain>
    </source>
</reference>
<name>A0ABC9SUS3_BACCE</name>
<sequence length="115" mass="13350">MYRQYCYKVPYTYAQCMADCTPGAPGFEYECRPICWQYKTRPWYLQCTRPTAYTTYGMNQAVPYNPQPSYSPYSYPETMYVDSHSTHSPSNDPCMKECAKGGSSPLDCCYYCGWC</sequence>